<dbReference type="PROSITE" id="PS51367">
    <property type="entry name" value="THAUMATIN_2"/>
    <property type="match status" value="1"/>
</dbReference>
<feature type="disulfide bond" evidence="1">
    <location>
        <begin position="187"/>
        <end position="196"/>
    </location>
</feature>
<name>D8RAB1_SELML</name>
<dbReference type="InterPro" id="IPR001938">
    <property type="entry name" value="Thaumatin"/>
</dbReference>
<feature type="chain" id="PRO_5003121647" description="Osmotin-like protein" evidence="2">
    <location>
        <begin position="27"/>
        <end position="265"/>
    </location>
</feature>
<feature type="signal peptide" evidence="2">
    <location>
        <begin position="1"/>
        <end position="26"/>
    </location>
</feature>
<dbReference type="InterPro" id="IPR037176">
    <property type="entry name" value="Osmotin/thaumatin-like_sf"/>
</dbReference>
<evidence type="ECO:0008006" key="5">
    <source>
        <dbReference type="Google" id="ProtNLM"/>
    </source>
</evidence>
<dbReference type="Gene3D" id="2.60.110.10">
    <property type="entry name" value="Thaumatin"/>
    <property type="match status" value="1"/>
</dbReference>
<sequence>MSPLANRNVILPALVLVVLTISGTDAAGRYHIRLVNNCGFSVWPAWFHSGNQSQICPGGTLLEPTQEYSFFPSALWSGYFWARTGCSFNRTTGHGPCDTGGCNGSLGCKAPGKSPFTTAEFLPNRNNGTMKYHISFLHGFNVPIEISEPHGYNCTHLSCPCFETMESCPSELVVMSGDKKVGCQSPCEKFGDERHCCRGNFTGPACQATEYSKYFKQSCKDATTYPADRDSVQVCAMAATYVVTFCPEDTVPVPSARRTIRRAII</sequence>
<feature type="disulfide bond" evidence="1">
    <location>
        <begin position="154"/>
        <end position="235"/>
    </location>
</feature>
<evidence type="ECO:0000313" key="3">
    <source>
        <dbReference type="EMBL" id="EFJ31037.1"/>
    </source>
</evidence>
<keyword evidence="1" id="KW-1015">Disulfide bond</keyword>
<dbReference type="PIRSF" id="PIRSF002703">
    <property type="entry name" value="Thaumatin"/>
    <property type="match status" value="1"/>
</dbReference>
<dbReference type="GO" id="GO:0006952">
    <property type="term" value="P:defense response"/>
    <property type="evidence" value="ECO:0000318"/>
    <property type="project" value="GO_Central"/>
</dbReference>
<dbReference type="InParanoid" id="D8RAB1"/>
<feature type="disulfide bond" evidence="1">
    <location>
        <begin position="197"/>
        <end position="206"/>
    </location>
</feature>
<dbReference type="AlphaFoldDB" id="D8RAB1"/>
<dbReference type="OMA" id="IEISEPH"/>
<feature type="disulfide bond" evidence="1">
    <location>
        <begin position="159"/>
        <end position="219"/>
    </location>
</feature>
<dbReference type="Pfam" id="PF00314">
    <property type="entry name" value="Thaumatin"/>
    <property type="match status" value="1"/>
</dbReference>
<reference evidence="3 4" key="1">
    <citation type="journal article" date="2011" name="Science">
        <title>The Selaginella genome identifies genetic changes associated with the evolution of vascular plants.</title>
        <authorList>
            <person name="Banks J.A."/>
            <person name="Nishiyama T."/>
            <person name="Hasebe M."/>
            <person name="Bowman J.L."/>
            <person name="Gribskov M."/>
            <person name="dePamphilis C."/>
            <person name="Albert V.A."/>
            <person name="Aono N."/>
            <person name="Aoyama T."/>
            <person name="Ambrose B.A."/>
            <person name="Ashton N.W."/>
            <person name="Axtell M.J."/>
            <person name="Barker E."/>
            <person name="Barker M.S."/>
            <person name="Bennetzen J.L."/>
            <person name="Bonawitz N.D."/>
            <person name="Chapple C."/>
            <person name="Cheng C."/>
            <person name="Correa L.G."/>
            <person name="Dacre M."/>
            <person name="DeBarry J."/>
            <person name="Dreyer I."/>
            <person name="Elias M."/>
            <person name="Engstrom E.M."/>
            <person name="Estelle M."/>
            <person name="Feng L."/>
            <person name="Finet C."/>
            <person name="Floyd S.K."/>
            <person name="Frommer W.B."/>
            <person name="Fujita T."/>
            <person name="Gramzow L."/>
            <person name="Gutensohn M."/>
            <person name="Harholt J."/>
            <person name="Hattori M."/>
            <person name="Heyl A."/>
            <person name="Hirai T."/>
            <person name="Hiwatashi Y."/>
            <person name="Ishikawa M."/>
            <person name="Iwata M."/>
            <person name="Karol K.G."/>
            <person name="Koehler B."/>
            <person name="Kolukisaoglu U."/>
            <person name="Kubo M."/>
            <person name="Kurata T."/>
            <person name="Lalonde S."/>
            <person name="Li K."/>
            <person name="Li Y."/>
            <person name="Litt A."/>
            <person name="Lyons E."/>
            <person name="Manning G."/>
            <person name="Maruyama T."/>
            <person name="Michael T.P."/>
            <person name="Mikami K."/>
            <person name="Miyazaki S."/>
            <person name="Morinaga S."/>
            <person name="Murata T."/>
            <person name="Mueller-Roeber B."/>
            <person name="Nelson D.R."/>
            <person name="Obara M."/>
            <person name="Oguri Y."/>
            <person name="Olmstead R.G."/>
            <person name="Onodera N."/>
            <person name="Petersen B.L."/>
            <person name="Pils B."/>
            <person name="Prigge M."/>
            <person name="Rensing S.A."/>
            <person name="Riano-Pachon D.M."/>
            <person name="Roberts A.W."/>
            <person name="Sato Y."/>
            <person name="Scheller H.V."/>
            <person name="Schulz B."/>
            <person name="Schulz C."/>
            <person name="Shakirov E.V."/>
            <person name="Shibagaki N."/>
            <person name="Shinohara N."/>
            <person name="Shippen D.E."/>
            <person name="Soerensen I."/>
            <person name="Sotooka R."/>
            <person name="Sugimoto N."/>
            <person name="Sugita M."/>
            <person name="Sumikawa N."/>
            <person name="Tanurdzic M."/>
            <person name="Theissen G."/>
            <person name="Ulvskov P."/>
            <person name="Wakazuki S."/>
            <person name="Weng J.K."/>
            <person name="Willats W.W."/>
            <person name="Wipf D."/>
            <person name="Wolf P.G."/>
            <person name="Yang L."/>
            <person name="Zimmer A.D."/>
            <person name="Zhu Q."/>
            <person name="Mitros T."/>
            <person name="Hellsten U."/>
            <person name="Loque D."/>
            <person name="Otillar R."/>
            <person name="Salamov A."/>
            <person name="Schmutz J."/>
            <person name="Shapiro H."/>
            <person name="Lindquist E."/>
            <person name="Lucas S."/>
            <person name="Rokhsar D."/>
            <person name="Grigoriev I.V."/>
        </authorList>
    </citation>
    <scope>NUCLEOTIDE SEQUENCE [LARGE SCALE GENOMIC DNA]</scope>
</reference>
<evidence type="ECO:0000256" key="2">
    <source>
        <dbReference type="SAM" id="SignalP"/>
    </source>
</evidence>
<keyword evidence="4" id="KW-1185">Reference proteome</keyword>
<keyword evidence="2" id="KW-0732">Signal</keyword>
<accession>D8RAB1</accession>
<evidence type="ECO:0000313" key="4">
    <source>
        <dbReference type="Proteomes" id="UP000001514"/>
    </source>
</evidence>
<dbReference type="KEGG" id="smo:SELMODRAFT_408899"/>
<dbReference type="Gramene" id="EFJ31037">
    <property type="protein sequence ID" value="EFJ31037"/>
    <property type="gene ID" value="SELMODRAFT_408899"/>
</dbReference>
<dbReference type="OrthoDB" id="430315at2759"/>
<dbReference type="EMBL" id="GL377574">
    <property type="protein sequence ID" value="EFJ31037.1"/>
    <property type="molecule type" value="Genomic_DNA"/>
</dbReference>
<evidence type="ECO:0000256" key="1">
    <source>
        <dbReference type="PIRSR" id="PIRSR002703-1"/>
    </source>
</evidence>
<proteinExistence type="predicted"/>
<feature type="disulfide bond" evidence="1">
    <location>
        <begin position="38"/>
        <end position="246"/>
    </location>
</feature>
<dbReference type="PRINTS" id="PR00347">
    <property type="entry name" value="THAUMATIN"/>
</dbReference>
<dbReference type="HOGENOM" id="CLU_043181_0_1_1"/>
<dbReference type="SUPFAM" id="SSF49870">
    <property type="entry name" value="Osmotin, thaumatin-like protein"/>
    <property type="match status" value="1"/>
</dbReference>
<dbReference type="SMART" id="SM00205">
    <property type="entry name" value="THN"/>
    <property type="match status" value="1"/>
</dbReference>
<feature type="disulfide bond" evidence="1">
    <location>
        <begin position="102"/>
        <end position="108"/>
    </location>
</feature>
<feature type="disulfide bond" evidence="1">
    <location>
        <begin position="86"/>
        <end position="97"/>
    </location>
</feature>
<protein>
    <recommendedName>
        <fullName evidence="5">Osmotin-like protein</fullName>
    </recommendedName>
</protein>
<feature type="disulfide bond" evidence="1">
    <location>
        <begin position="168"/>
        <end position="183"/>
    </location>
</feature>
<dbReference type="Proteomes" id="UP000001514">
    <property type="component" value="Unassembled WGS sequence"/>
</dbReference>
<gene>
    <name evidence="3" type="ORF">SELMODRAFT_408899</name>
</gene>
<dbReference type="PANTHER" id="PTHR31048">
    <property type="entry name" value="OS03G0233200 PROTEIN"/>
    <property type="match status" value="1"/>
</dbReference>
<organism evidence="4">
    <name type="scientific">Selaginella moellendorffii</name>
    <name type="common">Spikemoss</name>
    <dbReference type="NCBI Taxonomy" id="88036"/>
    <lineage>
        <taxon>Eukaryota</taxon>
        <taxon>Viridiplantae</taxon>
        <taxon>Streptophyta</taxon>
        <taxon>Embryophyta</taxon>
        <taxon>Tracheophyta</taxon>
        <taxon>Lycopodiopsida</taxon>
        <taxon>Selaginellales</taxon>
        <taxon>Selaginellaceae</taxon>
        <taxon>Selaginella</taxon>
    </lineage>
</organism>